<protein>
    <submittedName>
        <fullName evidence="2">LRAT domain-containing protein</fullName>
    </submittedName>
</protein>
<keyword evidence="1" id="KW-1185">Reference proteome</keyword>
<reference evidence="2" key="3">
    <citation type="submission" date="2016-06" db="UniProtKB">
        <authorList>
            <consortium name="WormBaseParasite"/>
        </authorList>
    </citation>
    <scope>IDENTIFICATION</scope>
</reference>
<dbReference type="WBParaSite" id="GPLIN_000133100">
    <property type="protein sequence ID" value="GPLIN_000133100"/>
    <property type="gene ID" value="GPLIN_000133100"/>
</dbReference>
<organism evidence="1 2">
    <name type="scientific">Globodera pallida</name>
    <name type="common">Potato cyst nematode worm</name>
    <name type="synonym">Heterodera pallida</name>
    <dbReference type="NCBI Taxonomy" id="36090"/>
    <lineage>
        <taxon>Eukaryota</taxon>
        <taxon>Metazoa</taxon>
        <taxon>Ecdysozoa</taxon>
        <taxon>Nematoda</taxon>
        <taxon>Chromadorea</taxon>
        <taxon>Rhabditida</taxon>
        <taxon>Tylenchina</taxon>
        <taxon>Tylenchomorpha</taxon>
        <taxon>Tylenchoidea</taxon>
        <taxon>Heteroderidae</taxon>
        <taxon>Heteroderinae</taxon>
        <taxon>Globodera</taxon>
    </lineage>
</organism>
<reference evidence="1" key="1">
    <citation type="submission" date="2013-12" db="EMBL/GenBank/DDBJ databases">
        <authorList>
            <person name="Aslett M."/>
        </authorList>
    </citation>
    <scope>NUCLEOTIDE SEQUENCE [LARGE SCALE GENOMIC DNA]</scope>
    <source>
        <strain evidence="1">Lindley</strain>
    </source>
</reference>
<evidence type="ECO:0000313" key="2">
    <source>
        <dbReference type="WBParaSite" id="GPLIN_000133100"/>
    </source>
</evidence>
<proteinExistence type="predicted"/>
<accession>A0A183BL49</accession>
<reference evidence="1" key="2">
    <citation type="submission" date="2014-05" db="EMBL/GenBank/DDBJ databases">
        <title>The genome and life-stage specific transcriptomes of Globodera pallida elucidate key aspects of plant parasitism by a cyst nematode.</title>
        <authorList>
            <person name="Cotton J.A."/>
            <person name="Lilley C.J."/>
            <person name="Jones L.M."/>
            <person name="Kikuchi T."/>
            <person name="Reid A.J."/>
            <person name="Thorpe P."/>
            <person name="Tsai I.J."/>
            <person name="Beasley H."/>
            <person name="Blok V."/>
            <person name="Cock P.J.A."/>
            <person name="Van den Akker S.E."/>
            <person name="Holroyd N."/>
            <person name="Hunt M."/>
            <person name="Mantelin S."/>
            <person name="Naghra H."/>
            <person name="Pain A."/>
            <person name="Palomares-Rius J.E."/>
            <person name="Zarowiecki M."/>
            <person name="Berriman M."/>
            <person name="Jones J.T."/>
            <person name="Urwin P.E."/>
        </authorList>
    </citation>
    <scope>NUCLEOTIDE SEQUENCE [LARGE SCALE GENOMIC DNA]</scope>
    <source>
        <strain evidence="1">Lindley</strain>
    </source>
</reference>
<sequence>MKPDPPMPDMARTPKIEQMPYKYAYYYAFILVDLKQIKFQVASKRHCTMPLWFFVCDGCGTSFARTYKFGPAGKRDKWGRYDYYRNVRAHRKVNVPIRLMNEIYCGMPGRGSYSAVDYNCSHWAGDFLLQSSNQLVHWMNFFNFCINRFVILALCRAPLALGMTAPGLCRK</sequence>
<name>A0A183BL49_GLOPA</name>
<dbReference type="Proteomes" id="UP000050741">
    <property type="component" value="Unassembled WGS sequence"/>
</dbReference>
<dbReference type="AlphaFoldDB" id="A0A183BL49"/>
<evidence type="ECO:0000313" key="1">
    <source>
        <dbReference type="Proteomes" id="UP000050741"/>
    </source>
</evidence>